<dbReference type="PANTHER" id="PTHR43825">
    <property type="entry name" value="PYRUVATE DEHYDROGENASE E1 COMPONENT"/>
    <property type="match status" value="1"/>
</dbReference>
<dbReference type="Pfam" id="PF02779">
    <property type="entry name" value="Transket_pyr"/>
    <property type="match status" value="1"/>
</dbReference>
<evidence type="ECO:0000313" key="3">
    <source>
        <dbReference type="EMBL" id="RBP07203.1"/>
    </source>
</evidence>
<dbReference type="EMBL" id="QNRL01000011">
    <property type="protein sequence ID" value="RBP07203.1"/>
    <property type="molecule type" value="Genomic_DNA"/>
</dbReference>
<dbReference type="SUPFAM" id="SSF52518">
    <property type="entry name" value="Thiamin diphosphate-binding fold (THDP-binding)"/>
    <property type="match status" value="1"/>
</dbReference>
<dbReference type="InterPro" id="IPR009014">
    <property type="entry name" value="Transketo_C/PFOR_II"/>
</dbReference>
<dbReference type="InterPro" id="IPR029061">
    <property type="entry name" value="THDP-binding"/>
</dbReference>
<dbReference type="SMART" id="SM00861">
    <property type="entry name" value="Transket_pyr"/>
    <property type="match status" value="1"/>
</dbReference>
<dbReference type="Gene3D" id="3.40.50.970">
    <property type="match status" value="1"/>
</dbReference>
<reference evidence="3 4" key="1">
    <citation type="submission" date="2018-06" db="EMBL/GenBank/DDBJ databases">
        <title>Genomic Encyclopedia of Type Strains, Phase IV (KMG-IV): sequencing the most valuable type-strain genomes for metagenomic binning, comparative biology and taxonomic classification.</title>
        <authorList>
            <person name="Goeker M."/>
        </authorList>
    </citation>
    <scope>NUCLEOTIDE SEQUENCE [LARGE SCALE GENOMIC DNA]</scope>
    <source>
        <strain evidence="3 4">DSM 27453</strain>
    </source>
</reference>
<dbReference type="InterPro" id="IPR033248">
    <property type="entry name" value="Transketolase_C"/>
</dbReference>
<keyword evidence="1" id="KW-0786">Thiamine pyrophosphate</keyword>
<gene>
    <name evidence="3" type="ORF">DFQ50_11165</name>
</gene>
<accession>A0ABX9FPU7</accession>
<keyword evidence="4" id="KW-1185">Reference proteome</keyword>
<dbReference type="Gene3D" id="3.40.50.920">
    <property type="match status" value="1"/>
</dbReference>
<comment type="caution">
    <text evidence="3">The sequence shown here is derived from an EMBL/GenBank/DDBJ whole genome shotgun (WGS) entry which is preliminary data.</text>
</comment>
<dbReference type="SUPFAM" id="SSF52922">
    <property type="entry name" value="TK C-terminal domain-like"/>
    <property type="match status" value="1"/>
</dbReference>
<organism evidence="3 4">
    <name type="scientific">Pseudocitrobacter faecalis</name>
    <dbReference type="NCBI Taxonomy" id="1398493"/>
    <lineage>
        <taxon>Bacteria</taxon>
        <taxon>Pseudomonadati</taxon>
        <taxon>Pseudomonadota</taxon>
        <taxon>Gammaproteobacteria</taxon>
        <taxon>Enterobacterales</taxon>
        <taxon>Enterobacteriaceae</taxon>
        <taxon>Pseudocitrobacter</taxon>
    </lineage>
</organism>
<evidence type="ECO:0000259" key="2">
    <source>
        <dbReference type="SMART" id="SM00861"/>
    </source>
</evidence>
<dbReference type="PANTHER" id="PTHR43825:SF1">
    <property type="entry name" value="TRANSKETOLASE-LIKE PYRIMIDINE-BINDING DOMAIN-CONTAINING PROTEIN"/>
    <property type="match status" value="1"/>
</dbReference>
<name>A0ABX9FPU7_9ENTR</name>
<evidence type="ECO:0000313" key="4">
    <source>
        <dbReference type="Proteomes" id="UP000253201"/>
    </source>
</evidence>
<dbReference type="Pfam" id="PF02780">
    <property type="entry name" value="Transketolase_C"/>
    <property type="match status" value="1"/>
</dbReference>
<dbReference type="InterPro" id="IPR005475">
    <property type="entry name" value="Transketolase-like_Pyr-bd"/>
</dbReference>
<sequence>MIKVAPAGEKDTVEMRKVYAGFIAEQVKAGSEIIALEADLMSSMAMDSVQREFPRHVINCGIMEANVIGTAAGLALTGRKPFVHTFTAFASRRCFDQLFMSLDYQRNNVKVIASDAGVTACHNGGTHMSFEDMGIVRGLAHSVVLEVTDAVMFKDILRQLATLEGFYWVRTIRKQAPTVYQAGSTFTIGKGNVLRDGNDITLIANGIMVAKALEAAEKLAAEGVSAAVIDMFTLKPIDRMLVKNYAEKTGRIVICENHSIHNGLGSAVAEVLVETCPVPMRRVGVKERYGQVGTQEFLEQEYGLTRDDIVAAARELM</sequence>
<dbReference type="CDD" id="cd07033">
    <property type="entry name" value="TPP_PYR_DXS_TK_like"/>
    <property type="match status" value="1"/>
</dbReference>
<protein>
    <submittedName>
        <fullName evidence="3">Transketolase subunit B</fullName>
    </submittedName>
</protein>
<proteinExistence type="predicted"/>
<feature type="domain" description="Transketolase-like pyrimidine-binding" evidence="2">
    <location>
        <begin position="13"/>
        <end position="179"/>
    </location>
</feature>
<dbReference type="Proteomes" id="UP000253201">
    <property type="component" value="Unassembled WGS sequence"/>
</dbReference>
<dbReference type="InterPro" id="IPR051157">
    <property type="entry name" value="PDH/Transketolase"/>
</dbReference>
<dbReference type="RefSeq" id="WP_113859034.1">
    <property type="nucleotide sequence ID" value="NZ_QNRL01000011.1"/>
</dbReference>
<evidence type="ECO:0000256" key="1">
    <source>
        <dbReference type="ARBA" id="ARBA00023052"/>
    </source>
</evidence>